<reference evidence="2" key="1">
    <citation type="submission" date="2021-06" db="EMBL/GenBank/DDBJ databases">
        <authorList>
            <person name="Kallberg Y."/>
            <person name="Tangrot J."/>
            <person name="Rosling A."/>
        </authorList>
    </citation>
    <scope>NUCLEOTIDE SEQUENCE</scope>
    <source>
        <strain evidence="2">IN212</strain>
    </source>
</reference>
<feature type="region of interest" description="Disordered" evidence="1">
    <location>
        <begin position="1"/>
        <end position="20"/>
    </location>
</feature>
<feature type="compositionally biased region" description="Basic and acidic residues" evidence="1">
    <location>
        <begin position="9"/>
        <end position="20"/>
    </location>
</feature>
<evidence type="ECO:0000256" key="1">
    <source>
        <dbReference type="SAM" id="MobiDB-lite"/>
    </source>
</evidence>
<proteinExistence type="predicted"/>
<dbReference type="EMBL" id="CAJVPZ010012018">
    <property type="protein sequence ID" value="CAG8635840.1"/>
    <property type="molecule type" value="Genomic_DNA"/>
</dbReference>
<feature type="compositionally biased region" description="Polar residues" evidence="1">
    <location>
        <begin position="49"/>
        <end position="64"/>
    </location>
</feature>
<evidence type="ECO:0000313" key="2">
    <source>
        <dbReference type="EMBL" id="CAG8635840.1"/>
    </source>
</evidence>
<organism evidence="2 3">
    <name type="scientific">Racocetra fulgida</name>
    <dbReference type="NCBI Taxonomy" id="60492"/>
    <lineage>
        <taxon>Eukaryota</taxon>
        <taxon>Fungi</taxon>
        <taxon>Fungi incertae sedis</taxon>
        <taxon>Mucoromycota</taxon>
        <taxon>Glomeromycotina</taxon>
        <taxon>Glomeromycetes</taxon>
        <taxon>Diversisporales</taxon>
        <taxon>Gigasporaceae</taxon>
        <taxon>Racocetra</taxon>
    </lineage>
</organism>
<protein>
    <submittedName>
        <fullName evidence="2">864_t:CDS:1</fullName>
    </submittedName>
</protein>
<dbReference type="AlphaFoldDB" id="A0A9N9DDE5"/>
<dbReference type="OrthoDB" id="10571050at2759"/>
<dbReference type="Proteomes" id="UP000789396">
    <property type="component" value="Unassembled WGS sequence"/>
</dbReference>
<sequence>MQDALGAINEHRRTPREIKDADVAGDDLEVVSFVSVAGTKQGKEVDALDTSTNAPASKSTTSADGKSPKEVRLWEVFFEELNHDHMDIASVDIPATITSSQSQ</sequence>
<feature type="region of interest" description="Disordered" evidence="1">
    <location>
        <begin position="42"/>
        <end position="68"/>
    </location>
</feature>
<comment type="caution">
    <text evidence="2">The sequence shown here is derived from an EMBL/GenBank/DDBJ whole genome shotgun (WGS) entry which is preliminary data.</text>
</comment>
<keyword evidence="3" id="KW-1185">Reference proteome</keyword>
<gene>
    <name evidence="2" type="ORF">RFULGI_LOCUS7897</name>
</gene>
<evidence type="ECO:0000313" key="3">
    <source>
        <dbReference type="Proteomes" id="UP000789396"/>
    </source>
</evidence>
<accession>A0A9N9DDE5</accession>
<feature type="non-terminal residue" evidence="2">
    <location>
        <position position="103"/>
    </location>
</feature>
<name>A0A9N9DDE5_9GLOM</name>